<keyword evidence="1" id="KW-0560">Oxidoreductase</keyword>
<dbReference type="InterPro" id="IPR036661">
    <property type="entry name" value="Luciferase-like_sf"/>
</dbReference>
<comment type="caution">
    <text evidence="4">The sequence shown here is derived from an EMBL/GenBank/DDBJ whole genome shotgun (WGS) entry which is preliminary data.</text>
</comment>
<dbReference type="PANTHER" id="PTHR30137:SF8">
    <property type="entry name" value="BLR5498 PROTEIN"/>
    <property type="match status" value="1"/>
</dbReference>
<name>A0A6M1LTT3_9PROT</name>
<evidence type="ECO:0000256" key="1">
    <source>
        <dbReference type="ARBA" id="ARBA00023002"/>
    </source>
</evidence>
<evidence type="ECO:0000259" key="3">
    <source>
        <dbReference type="Pfam" id="PF00296"/>
    </source>
</evidence>
<dbReference type="InterPro" id="IPR011251">
    <property type="entry name" value="Luciferase-like_dom"/>
</dbReference>
<protein>
    <submittedName>
        <fullName evidence="4">LLM class flavin-dependent oxidoreductase</fullName>
    </submittedName>
</protein>
<dbReference type="PANTHER" id="PTHR30137">
    <property type="entry name" value="LUCIFERASE-LIKE MONOOXYGENASE"/>
    <property type="match status" value="1"/>
</dbReference>
<evidence type="ECO:0000313" key="4">
    <source>
        <dbReference type="EMBL" id="NGM23896.1"/>
    </source>
</evidence>
<gene>
    <name evidence="4" type="ORF">G3576_28075</name>
</gene>
<sequence>MLKSNAIGIMNQMWAAHATTDAEAVATAIEETLLAEALGFDSVWIGEHHNVRPGARFYGRIPASEMFLAHLAAKTTRIALGTGVRILSTTPPQRTAEEMSLLDLLSGGRAEFGVGLGSTPDVKPGDPARAEKAARFRALLSEIVAHLSGTAEGAPISPAPAPDLAARIWAAARDEPTLRHIADAGINLVVGQAELPPIQAAIVKSYRAAGGTGLVRGVRLVFVAESHAEAMRDADEALSLYLGQMGGKGYHAEAMTKGLLAADPRTLEERALGVNFIIGSPEEVAALLNAYVAETGVDRLDLMVQVPGLRTDAVRRSMALIQQAVKPLLKRAVAEPATA</sequence>
<dbReference type="InterPro" id="IPR050766">
    <property type="entry name" value="Bact_Lucif_Oxidored"/>
</dbReference>
<organism evidence="4 5">
    <name type="scientific">Falsiroseomonas algicola</name>
    <dbReference type="NCBI Taxonomy" id="2716930"/>
    <lineage>
        <taxon>Bacteria</taxon>
        <taxon>Pseudomonadati</taxon>
        <taxon>Pseudomonadota</taxon>
        <taxon>Alphaproteobacteria</taxon>
        <taxon>Acetobacterales</taxon>
        <taxon>Roseomonadaceae</taxon>
        <taxon>Falsiroseomonas</taxon>
    </lineage>
</organism>
<dbReference type="Gene3D" id="3.20.20.30">
    <property type="entry name" value="Luciferase-like domain"/>
    <property type="match status" value="1"/>
</dbReference>
<keyword evidence="2" id="KW-0503">Monooxygenase</keyword>
<keyword evidence="5" id="KW-1185">Reference proteome</keyword>
<dbReference type="RefSeq" id="WP_164697812.1">
    <property type="nucleotide sequence ID" value="NZ_JAAIKB010000021.1"/>
</dbReference>
<reference evidence="4 5" key="1">
    <citation type="submission" date="2020-02" db="EMBL/GenBank/DDBJ databases">
        <authorList>
            <person name="Kim H.M."/>
            <person name="Jeon C.O."/>
        </authorList>
    </citation>
    <scope>NUCLEOTIDE SEQUENCE [LARGE SCALE GENOMIC DNA]</scope>
    <source>
        <strain evidence="4 5">PeD5</strain>
    </source>
</reference>
<accession>A0A6M1LTT3</accession>
<dbReference type="Pfam" id="PF00296">
    <property type="entry name" value="Bac_luciferase"/>
    <property type="match status" value="1"/>
</dbReference>
<dbReference type="EMBL" id="JAAIKB010000021">
    <property type="protein sequence ID" value="NGM23896.1"/>
    <property type="molecule type" value="Genomic_DNA"/>
</dbReference>
<dbReference type="GO" id="GO:0016705">
    <property type="term" value="F:oxidoreductase activity, acting on paired donors, with incorporation or reduction of molecular oxygen"/>
    <property type="evidence" value="ECO:0007669"/>
    <property type="project" value="InterPro"/>
</dbReference>
<dbReference type="GO" id="GO:0004497">
    <property type="term" value="F:monooxygenase activity"/>
    <property type="evidence" value="ECO:0007669"/>
    <property type="project" value="UniProtKB-KW"/>
</dbReference>
<proteinExistence type="predicted"/>
<dbReference type="GO" id="GO:0005829">
    <property type="term" value="C:cytosol"/>
    <property type="evidence" value="ECO:0007669"/>
    <property type="project" value="TreeGrafter"/>
</dbReference>
<dbReference type="SUPFAM" id="SSF51679">
    <property type="entry name" value="Bacterial luciferase-like"/>
    <property type="match status" value="1"/>
</dbReference>
<dbReference type="AlphaFoldDB" id="A0A6M1LTT3"/>
<evidence type="ECO:0000313" key="5">
    <source>
        <dbReference type="Proteomes" id="UP000475385"/>
    </source>
</evidence>
<feature type="domain" description="Luciferase-like" evidence="3">
    <location>
        <begin position="19"/>
        <end position="298"/>
    </location>
</feature>
<reference evidence="4 5" key="2">
    <citation type="submission" date="2020-03" db="EMBL/GenBank/DDBJ databases">
        <title>Roseomonas stagni sp. nov., isolated from pond water in Japan.</title>
        <authorList>
            <person name="Furuhata K."/>
            <person name="Miyamoto H."/>
            <person name="Goto K."/>
        </authorList>
    </citation>
    <scope>NUCLEOTIDE SEQUENCE [LARGE SCALE GENOMIC DNA]</scope>
    <source>
        <strain evidence="4 5">PeD5</strain>
    </source>
</reference>
<evidence type="ECO:0000256" key="2">
    <source>
        <dbReference type="ARBA" id="ARBA00023033"/>
    </source>
</evidence>
<dbReference type="Proteomes" id="UP000475385">
    <property type="component" value="Unassembled WGS sequence"/>
</dbReference>